<protein>
    <recommendedName>
        <fullName evidence="2">Cysteine-rich DPF motif domain-containing protein 1</fullName>
    </recommendedName>
</protein>
<sequence>MTSQSKTSEEEKCFRCEVCGLQETYHYYGKKPPFNKNVTFLEDCYLLQDPFQSWGSESFLLLGSSCTVCKRVVCQSTACSIFYTKRFCIDCAKSQSDEFPPEVRNRLK</sequence>
<dbReference type="PANTHER" id="PTHR31849">
    <property type="entry name" value="CYSTEINE-RICH PDF MOTIF DOMAIN-CONTAINING PROTEIN 1"/>
    <property type="match status" value="1"/>
</dbReference>
<dbReference type="Proteomes" id="UP001381693">
    <property type="component" value="Unassembled WGS sequence"/>
</dbReference>
<dbReference type="AlphaFoldDB" id="A0AAN8WIU2"/>
<gene>
    <name evidence="4" type="primary">CDPF1</name>
    <name evidence="4" type="ORF">SK128_003000</name>
</gene>
<evidence type="ECO:0000256" key="1">
    <source>
        <dbReference type="ARBA" id="ARBA00007917"/>
    </source>
</evidence>
<comment type="similarity">
    <text evidence="1">Belongs to the CDPF1 family.</text>
</comment>
<dbReference type="EMBL" id="JAXCGZ010023124">
    <property type="protein sequence ID" value="KAK7016801.1"/>
    <property type="molecule type" value="Genomic_DNA"/>
</dbReference>
<dbReference type="Pfam" id="PF10170">
    <property type="entry name" value="C6_DPF"/>
    <property type="match status" value="1"/>
</dbReference>
<accession>A0AAN8WIU2</accession>
<organism evidence="4 5">
    <name type="scientific">Halocaridina rubra</name>
    <name type="common">Hawaiian red shrimp</name>
    <dbReference type="NCBI Taxonomy" id="373956"/>
    <lineage>
        <taxon>Eukaryota</taxon>
        <taxon>Metazoa</taxon>
        <taxon>Ecdysozoa</taxon>
        <taxon>Arthropoda</taxon>
        <taxon>Crustacea</taxon>
        <taxon>Multicrustacea</taxon>
        <taxon>Malacostraca</taxon>
        <taxon>Eumalacostraca</taxon>
        <taxon>Eucarida</taxon>
        <taxon>Decapoda</taxon>
        <taxon>Pleocyemata</taxon>
        <taxon>Caridea</taxon>
        <taxon>Atyoidea</taxon>
        <taxon>Atyidae</taxon>
        <taxon>Halocaridina</taxon>
    </lineage>
</organism>
<evidence type="ECO:0000313" key="5">
    <source>
        <dbReference type="Proteomes" id="UP001381693"/>
    </source>
</evidence>
<dbReference type="PANTHER" id="PTHR31849:SF1">
    <property type="entry name" value="CYSTEINE-RICH DPF MOTIF DOMAIN-CONTAINING PROTEIN 1"/>
    <property type="match status" value="1"/>
</dbReference>
<proteinExistence type="inferred from homology"/>
<dbReference type="InterPro" id="IPR018785">
    <property type="entry name" value="CDPF1_dom"/>
</dbReference>
<name>A0AAN8WIU2_HALRR</name>
<comment type="caution">
    <text evidence="4">The sequence shown here is derived from an EMBL/GenBank/DDBJ whole genome shotgun (WGS) entry which is preliminary data.</text>
</comment>
<keyword evidence="5" id="KW-1185">Reference proteome</keyword>
<reference evidence="4 5" key="1">
    <citation type="submission" date="2023-11" db="EMBL/GenBank/DDBJ databases">
        <title>Halocaridina rubra genome assembly.</title>
        <authorList>
            <person name="Smith C."/>
        </authorList>
    </citation>
    <scope>NUCLEOTIDE SEQUENCE [LARGE SCALE GENOMIC DNA]</scope>
    <source>
        <strain evidence="4">EP-1</strain>
        <tissue evidence="4">Whole</tissue>
    </source>
</reference>
<dbReference type="InterPro" id="IPR042426">
    <property type="entry name" value="CDPF1"/>
</dbReference>
<dbReference type="PRINTS" id="PR01995">
    <property type="entry name" value="UPF0595"/>
</dbReference>
<feature type="domain" description="Cysteine-rich DPF motif" evidence="3">
    <location>
        <begin position="14"/>
        <end position="107"/>
    </location>
</feature>
<evidence type="ECO:0000313" key="4">
    <source>
        <dbReference type="EMBL" id="KAK7016801.1"/>
    </source>
</evidence>
<evidence type="ECO:0000256" key="2">
    <source>
        <dbReference type="ARBA" id="ARBA00014801"/>
    </source>
</evidence>
<evidence type="ECO:0000259" key="3">
    <source>
        <dbReference type="Pfam" id="PF10170"/>
    </source>
</evidence>